<protein>
    <submittedName>
        <fullName evidence="1">Uncharacterized protein</fullName>
    </submittedName>
</protein>
<name>A0A1E7ELT3_9STRA</name>
<dbReference type="InParanoid" id="A0A1E7ELT3"/>
<dbReference type="AlphaFoldDB" id="A0A1E7ELT3"/>
<dbReference type="EMBL" id="KV784394">
    <property type="protein sequence ID" value="OEU06889.1"/>
    <property type="molecule type" value="Genomic_DNA"/>
</dbReference>
<keyword evidence="2" id="KW-1185">Reference proteome</keyword>
<evidence type="ECO:0000313" key="2">
    <source>
        <dbReference type="Proteomes" id="UP000095751"/>
    </source>
</evidence>
<accession>A0A1E7ELT3</accession>
<dbReference type="KEGG" id="fcy:FRACYDRAFT_252519"/>
<gene>
    <name evidence="1" type="ORF">FRACYDRAFT_252519</name>
</gene>
<sequence>MLKFKSQGYVCAKDNTEISLLVEGGTVIVDMDSLASSATSNFNFLLNLAYGEQQDVEDGKNVIVTFHLALRPALRLALLVLPQVSALIVRKCHMHTISRKVRSVLDISTDEIELGQETYKHNNKQVRPPNYCTRTDV</sequence>
<dbReference type="Proteomes" id="UP000095751">
    <property type="component" value="Unassembled WGS sequence"/>
</dbReference>
<evidence type="ECO:0000313" key="1">
    <source>
        <dbReference type="EMBL" id="OEU06889.1"/>
    </source>
</evidence>
<organism evidence="1 2">
    <name type="scientific">Fragilariopsis cylindrus CCMP1102</name>
    <dbReference type="NCBI Taxonomy" id="635003"/>
    <lineage>
        <taxon>Eukaryota</taxon>
        <taxon>Sar</taxon>
        <taxon>Stramenopiles</taxon>
        <taxon>Ochrophyta</taxon>
        <taxon>Bacillariophyta</taxon>
        <taxon>Bacillariophyceae</taxon>
        <taxon>Bacillariophycidae</taxon>
        <taxon>Bacillariales</taxon>
        <taxon>Bacillariaceae</taxon>
        <taxon>Fragilariopsis</taxon>
    </lineage>
</organism>
<proteinExistence type="predicted"/>
<reference evidence="1 2" key="1">
    <citation type="submission" date="2016-09" db="EMBL/GenBank/DDBJ databases">
        <title>Extensive genetic diversity and differential bi-allelic expression allows diatom success in the polar Southern Ocean.</title>
        <authorList>
            <consortium name="DOE Joint Genome Institute"/>
            <person name="Mock T."/>
            <person name="Otillar R.P."/>
            <person name="Strauss J."/>
            <person name="Dupont C."/>
            <person name="Frickenhaus S."/>
            <person name="Maumus F."/>
            <person name="Mcmullan M."/>
            <person name="Sanges R."/>
            <person name="Schmutz J."/>
            <person name="Toseland A."/>
            <person name="Valas R."/>
            <person name="Veluchamy A."/>
            <person name="Ward B.J."/>
            <person name="Allen A."/>
            <person name="Barry K."/>
            <person name="Falciatore A."/>
            <person name="Ferrante M."/>
            <person name="Fortunato A.E."/>
            <person name="Gloeckner G."/>
            <person name="Gruber A."/>
            <person name="Hipkin R."/>
            <person name="Janech M."/>
            <person name="Kroth P."/>
            <person name="Leese F."/>
            <person name="Lindquist E."/>
            <person name="Lyon B.R."/>
            <person name="Martin J."/>
            <person name="Mayer C."/>
            <person name="Parker M."/>
            <person name="Quesneville H."/>
            <person name="Raymond J."/>
            <person name="Uhlig C."/>
            <person name="Valentin K.U."/>
            <person name="Worden A.Z."/>
            <person name="Armbrust E.V."/>
            <person name="Bowler C."/>
            <person name="Green B."/>
            <person name="Moulton V."/>
            <person name="Van Oosterhout C."/>
            <person name="Grigoriev I."/>
        </authorList>
    </citation>
    <scope>NUCLEOTIDE SEQUENCE [LARGE SCALE GENOMIC DNA]</scope>
    <source>
        <strain evidence="1 2">CCMP1102</strain>
    </source>
</reference>